<dbReference type="AlphaFoldDB" id="A0A2D6LPW5"/>
<reference evidence="2" key="1">
    <citation type="submission" date="2017-09" db="EMBL/GenBank/DDBJ databases">
        <title>The Reconstruction of 2,631 Draft Metagenome-Assembled Genomes from the Global Oceans.</title>
        <authorList>
            <person name="Tully B.J."/>
            <person name="Graham E.D."/>
            <person name="Heidelberg J.F."/>
        </authorList>
    </citation>
    <scope>NUCLEOTIDE SEQUENCE [LARGE SCALE GENOMIC DNA]</scope>
</reference>
<protein>
    <submittedName>
        <fullName evidence="1">DUF4258 domain-containing protein</fullName>
    </submittedName>
</protein>
<name>A0A2D6LPW5_9ARCH</name>
<dbReference type="Proteomes" id="UP000226712">
    <property type="component" value="Unassembled WGS sequence"/>
</dbReference>
<proteinExistence type="predicted"/>
<sequence length="78" mass="9322">MEIRITLHAKERMKKYGLIELQVKNCVNNPDIVVEGKSNRKIAQKRINGYVLRVIYEKHDNVYVVITTYKAKRERYEI</sequence>
<dbReference type="Pfam" id="PF14076">
    <property type="entry name" value="DUF4258"/>
    <property type="match status" value="1"/>
</dbReference>
<comment type="caution">
    <text evidence="1">The sequence shown here is derived from an EMBL/GenBank/DDBJ whole genome shotgun (WGS) entry which is preliminary data.</text>
</comment>
<evidence type="ECO:0000313" key="1">
    <source>
        <dbReference type="EMBL" id="MAG18225.1"/>
    </source>
</evidence>
<dbReference type="EMBL" id="NZBD01000013">
    <property type="protein sequence ID" value="MAG18225.1"/>
    <property type="molecule type" value="Genomic_DNA"/>
</dbReference>
<gene>
    <name evidence="1" type="ORF">CL944_01990</name>
</gene>
<organism evidence="1 2">
    <name type="scientific">Candidatus Iainarchaeum sp</name>
    <dbReference type="NCBI Taxonomy" id="3101447"/>
    <lineage>
        <taxon>Archaea</taxon>
        <taxon>Candidatus Iainarchaeota</taxon>
        <taxon>Candidatus Iainarchaeia</taxon>
        <taxon>Candidatus Iainarchaeales</taxon>
        <taxon>Candidatus Iainarchaeaceae</taxon>
        <taxon>Candidatus Iainarchaeum</taxon>
    </lineage>
</organism>
<accession>A0A2D6LPW5</accession>
<evidence type="ECO:0000313" key="2">
    <source>
        <dbReference type="Proteomes" id="UP000226712"/>
    </source>
</evidence>
<dbReference type="InterPro" id="IPR025354">
    <property type="entry name" value="DUF4258"/>
</dbReference>